<protein>
    <submittedName>
        <fullName evidence="4">Uncharacterized protein</fullName>
    </submittedName>
</protein>
<evidence type="ECO:0000256" key="3">
    <source>
        <dbReference type="PROSITE-ProRule" id="PRU00023"/>
    </source>
</evidence>
<evidence type="ECO:0000256" key="1">
    <source>
        <dbReference type="ARBA" id="ARBA00022737"/>
    </source>
</evidence>
<dbReference type="Gene3D" id="1.25.40.20">
    <property type="entry name" value="Ankyrin repeat-containing domain"/>
    <property type="match status" value="1"/>
</dbReference>
<evidence type="ECO:0000256" key="2">
    <source>
        <dbReference type="ARBA" id="ARBA00023043"/>
    </source>
</evidence>
<sequence length="222" mass="24394">MATDNQDLAMLDILLQGGWDINAAIEWCVPPALAFAVEDAALTNWFLQRGADPNAKCFLDITPLSAAVQYASIATIRKLFEHGGSITDGQLLHYAVLRDREERVEVIRYLVSKGSQVNAVLYQDSPRSFEQRKALGLGTPLHAAAERGDLSVVHTLITMSADPSQTARGSLMARPVLSLQSSLLGVYTSMEREAYKVAFREAHPYFKPLVERCSQTRGSNGK</sequence>
<keyword evidence="2 3" id="KW-0040">ANK repeat</keyword>
<dbReference type="STRING" id="329884.A0A4U0W6W7"/>
<comment type="caution">
    <text evidence="4">The sequence shown here is derived from an EMBL/GenBank/DDBJ whole genome shotgun (WGS) entry which is preliminary data.</text>
</comment>
<dbReference type="Proteomes" id="UP000309340">
    <property type="component" value="Unassembled WGS sequence"/>
</dbReference>
<name>A0A4U0W6W7_9PEZI</name>
<proteinExistence type="predicted"/>
<organism evidence="4 5">
    <name type="scientific">Friedmanniomyces simplex</name>
    <dbReference type="NCBI Taxonomy" id="329884"/>
    <lineage>
        <taxon>Eukaryota</taxon>
        <taxon>Fungi</taxon>
        <taxon>Dikarya</taxon>
        <taxon>Ascomycota</taxon>
        <taxon>Pezizomycotina</taxon>
        <taxon>Dothideomycetes</taxon>
        <taxon>Dothideomycetidae</taxon>
        <taxon>Mycosphaerellales</taxon>
        <taxon>Teratosphaeriaceae</taxon>
        <taxon>Friedmanniomyces</taxon>
    </lineage>
</organism>
<gene>
    <name evidence="4" type="ORF">B0A55_11464</name>
</gene>
<dbReference type="EMBL" id="NAJQ01001531">
    <property type="protein sequence ID" value="TKA57306.1"/>
    <property type="molecule type" value="Genomic_DNA"/>
</dbReference>
<evidence type="ECO:0000313" key="5">
    <source>
        <dbReference type="Proteomes" id="UP000309340"/>
    </source>
</evidence>
<keyword evidence="5" id="KW-1185">Reference proteome</keyword>
<dbReference type="SMART" id="SM00248">
    <property type="entry name" value="ANK"/>
    <property type="match status" value="3"/>
</dbReference>
<dbReference type="Pfam" id="PF00023">
    <property type="entry name" value="Ank"/>
    <property type="match status" value="1"/>
</dbReference>
<dbReference type="SUPFAM" id="SSF48403">
    <property type="entry name" value="Ankyrin repeat"/>
    <property type="match status" value="1"/>
</dbReference>
<dbReference type="AlphaFoldDB" id="A0A4U0W6W7"/>
<dbReference type="InterPro" id="IPR036770">
    <property type="entry name" value="Ankyrin_rpt-contain_sf"/>
</dbReference>
<feature type="repeat" description="ANK" evidence="3">
    <location>
        <begin position="139"/>
        <end position="168"/>
    </location>
</feature>
<dbReference type="Pfam" id="PF12796">
    <property type="entry name" value="Ank_2"/>
    <property type="match status" value="1"/>
</dbReference>
<accession>A0A4U0W6W7</accession>
<dbReference type="OrthoDB" id="1722345at2759"/>
<dbReference type="InterPro" id="IPR050745">
    <property type="entry name" value="Multifunctional_regulatory"/>
</dbReference>
<evidence type="ECO:0000313" key="4">
    <source>
        <dbReference type="EMBL" id="TKA57306.1"/>
    </source>
</evidence>
<dbReference type="PROSITE" id="PS50297">
    <property type="entry name" value="ANK_REP_REGION"/>
    <property type="match status" value="1"/>
</dbReference>
<dbReference type="InterPro" id="IPR002110">
    <property type="entry name" value="Ankyrin_rpt"/>
</dbReference>
<dbReference type="PANTHER" id="PTHR24189:SF50">
    <property type="entry name" value="ANKYRIN REPEAT AND SOCS BOX PROTEIN 2"/>
    <property type="match status" value="1"/>
</dbReference>
<keyword evidence="1" id="KW-0677">Repeat</keyword>
<reference evidence="4 5" key="1">
    <citation type="submission" date="2017-03" db="EMBL/GenBank/DDBJ databases">
        <title>Genomes of endolithic fungi from Antarctica.</title>
        <authorList>
            <person name="Coleine C."/>
            <person name="Masonjones S."/>
            <person name="Stajich J.E."/>
        </authorList>
    </citation>
    <scope>NUCLEOTIDE SEQUENCE [LARGE SCALE GENOMIC DNA]</scope>
    <source>
        <strain evidence="4 5">CCFEE 5184</strain>
    </source>
</reference>
<dbReference type="PANTHER" id="PTHR24189">
    <property type="entry name" value="MYOTROPHIN"/>
    <property type="match status" value="1"/>
</dbReference>
<dbReference type="PROSITE" id="PS50088">
    <property type="entry name" value="ANK_REPEAT"/>
    <property type="match status" value="1"/>
</dbReference>